<feature type="transmembrane region" description="Helical" evidence="1">
    <location>
        <begin position="34"/>
        <end position="55"/>
    </location>
</feature>
<dbReference type="HOGENOM" id="CLU_368984_0_0_1"/>
<dbReference type="Proteomes" id="UP000013827">
    <property type="component" value="Unassembled WGS sequence"/>
</dbReference>
<keyword evidence="1" id="KW-0812">Transmembrane</keyword>
<dbReference type="EnsemblProtists" id="EOD22989">
    <property type="protein sequence ID" value="EOD22989"/>
    <property type="gene ID" value="EMIHUDRAFT_432118"/>
</dbReference>
<dbReference type="RefSeq" id="XP_005775418.1">
    <property type="nucleotide sequence ID" value="XM_005775361.1"/>
</dbReference>
<sequence length="755" mass="82499">MVDMLRADLELATSKRDEPSPPRRRLRRCGLPRLAQCCGALALVLALVAGLFVGWRLNPDHGVVPTLLCPNVMEGHKLCHDLLGLPGPFLPHGSFIQQQCEKMCVDADTNAGKVCSVIKQKPGLIPCTSVIDGPRTAEALAKQLKMEYKIKPGQTCSEALKSTFTDVVAEDLDGAARLFFEYLHKTRLDALLLKFLEDPENLGQLTLLKAPYLNNPFGTGMTSFKAELVRTLATIPAVSEVIYNNKRSASVLVAELLEIVDPALGAQGDPQAPVPASDSVVHGGAFKLTPTPDIWAEYVEKNYFAGQGISLRRNDPEYPLHDRLANYFQNSWMSMLLFNINGEDGVYRFSCDYGRLSALGEAAPPLMLHLVTPDPTNETTMGKTLLRGGSAKGELVFEMVDGKLQPSDRQSKLDASQLAALLQCAHNGAQIYHVGLHVASEAMAYASQDLALGREDLSEDPVFRMLNPGGDATSDINVVANGLLVNVPGFGSRPLNAFDMNALKRHALVPLLADPCNASRYNPRYDRHVSNGTLGQQSLFNPTGRRALGVLCADVHDSAMALKLPERALGQYTRRLTSPAPEGLNVTPEQLKMEPFAIEPYEPPISAMIIGIEHTMTFSINFLWAELERQPPAEALPYANSTNPRAFGAAFFLDVASSAIITAFSDETRAECAGIRYEGDEPQQTSVTNEQLTVAAFPRSAELGYDIKLRKMARGLKALWTETTVFMAKNYAEYPVMNASFVYEVERCVGSSAWI</sequence>
<reference evidence="2" key="2">
    <citation type="submission" date="2024-10" db="UniProtKB">
        <authorList>
            <consortium name="EnsemblProtists"/>
        </authorList>
    </citation>
    <scope>IDENTIFICATION</scope>
</reference>
<evidence type="ECO:0000313" key="3">
    <source>
        <dbReference type="Proteomes" id="UP000013827"/>
    </source>
</evidence>
<proteinExistence type="predicted"/>
<protein>
    <submittedName>
        <fullName evidence="2">Uncharacterized protein</fullName>
    </submittedName>
</protein>
<dbReference type="KEGG" id="ehx:EMIHUDRAFT_432118"/>
<evidence type="ECO:0000256" key="1">
    <source>
        <dbReference type="SAM" id="Phobius"/>
    </source>
</evidence>
<keyword evidence="3" id="KW-1185">Reference proteome</keyword>
<organism evidence="2 3">
    <name type="scientific">Emiliania huxleyi (strain CCMP1516)</name>
    <dbReference type="NCBI Taxonomy" id="280463"/>
    <lineage>
        <taxon>Eukaryota</taxon>
        <taxon>Haptista</taxon>
        <taxon>Haptophyta</taxon>
        <taxon>Prymnesiophyceae</taxon>
        <taxon>Isochrysidales</taxon>
        <taxon>Noelaerhabdaceae</taxon>
        <taxon>Emiliania</taxon>
    </lineage>
</organism>
<dbReference type="GeneID" id="17268536"/>
<keyword evidence="1" id="KW-1133">Transmembrane helix</keyword>
<dbReference type="PaxDb" id="2903-EOD22989"/>
<name>A0A0D3JHK4_EMIH1</name>
<keyword evidence="1" id="KW-0472">Membrane</keyword>
<evidence type="ECO:0000313" key="2">
    <source>
        <dbReference type="EnsemblProtists" id="EOD22989"/>
    </source>
</evidence>
<reference evidence="3" key="1">
    <citation type="journal article" date="2013" name="Nature">
        <title>Pan genome of the phytoplankton Emiliania underpins its global distribution.</title>
        <authorList>
            <person name="Read B.A."/>
            <person name="Kegel J."/>
            <person name="Klute M.J."/>
            <person name="Kuo A."/>
            <person name="Lefebvre S.C."/>
            <person name="Maumus F."/>
            <person name="Mayer C."/>
            <person name="Miller J."/>
            <person name="Monier A."/>
            <person name="Salamov A."/>
            <person name="Young J."/>
            <person name="Aguilar M."/>
            <person name="Claverie J.M."/>
            <person name="Frickenhaus S."/>
            <person name="Gonzalez K."/>
            <person name="Herman E.K."/>
            <person name="Lin Y.C."/>
            <person name="Napier J."/>
            <person name="Ogata H."/>
            <person name="Sarno A.F."/>
            <person name="Shmutz J."/>
            <person name="Schroeder D."/>
            <person name="de Vargas C."/>
            <person name="Verret F."/>
            <person name="von Dassow P."/>
            <person name="Valentin K."/>
            <person name="Van de Peer Y."/>
            <person name="Wheeler G."/>
            <person name="Dacks J.B."/>
            <person name="Delwiche C.F."/>
            <person name="Dyhrman S.T."/>
            <person name="Glockner G."/>
            <person name="John U."/>
            <person name="Richards T."/>
            <person name="Worden A.Z."/>
            <person name="Zhang X."/>
            <person name="Grigoriev I.V."/>
            <person name="Allen A.E."/>
            <person name="Bidle K."/>
            <person name="Borodovsky M."/>
            <person name="Bowler C."/>
            <person name="Brownlee C."/>
            <person name="Cock J.M."/>
            <person name="Elias M."/>
            <person name="Gladyshev V.N."/>
            <person name="Groth M."/>
            <person name="Guda C."/>
            <person name="Hadaegh A."/>
            <person name="Iglesias-Rodriguez M.D."/>
            <person name="Jenkins J."/>
            <person name="Jones B.M."/>
            <person name="Lawson T."/>
            <person name="Leese F."/>
            <person name="Lindquist E."/>
            <person name="Lobanov A."/>
            <person name="Lomsadze A."/>
            <person name="Malik S.B."/>
            <person name="Marsh M.E."/>
            <person name="Mackinder L."/>
            <person name="Mock T."/>
            <person name="Mueller-Roeber B."/>
            <person name="Pagarete A."/>
            <person name="Parker M."/>
            <person name="Probert I."/>
            <person name="Quesneville H."/>
            <person name="Raines C."/>
            <person name="Rensing S.A."/>
            <person name="Riano-Pachon D.M."/>
            <person name="Richier S."/>
            <person name="Rokitta S."/>
            <person name="Shiraiwa Y."/>
            <person name="Soanes D.M."/>
            <person name="van der Giezen M."/>
            <person name="Wahlund T.M."/>
            <person name="Williams B."/>
            <person name="Wilson W."/>
            <person name="Wolfe G."/>
            <person name="Wurch L.L."/>
        </authorList>
    </citation>
    <scope>NUCLEOTIDE SEQUENCE</scope>
</reference>
<dbReference type="AlphaFoldDB" id="A0A0D3JHK4"/>
<accession>A0A0D3JHK4</accession>